<organism evidence="9 11">
    <name type="scientific">Sulfodiicoccus acidiphilus</name>
    <dbReference type="NCBI Taxonomy" id="1670455"/>
    <lineage>
        <taxon>Archaea</taxon>
        <taxon>Thermoproteota</taxon>
        <taxon>Thermoprotei</taxon>
        <taxon>Sulfolobales</taxon>
        <taxon>Sulfolobaceae</taxon>
        <taxon>Sulfodiicoccus</taxon>
    </lineage>
</organism>
<dbReference type="KEGG" id="sacd:HS1genome_2156"/>
<keyword evidence="3" id="KW-0285">Flavoprotein</keyword>
<dbReference type="Proteomes" id="UP000276741">
    <property type="component" value="Chromosome"/>
</dbReference>
<reference evidence="10" key="1">
    <citation type="journal article" date="2014" name="Int. J. Syst. Evol. Microbiol.">
        <title>Complete genome sequence of Corynebacterium casei LMG S-19264T (=DSM 44701T), isolated from a smear-ripened cheese.</title>
        <authorList>
            <consortium name="US DOE Joint Genome Institute (JGI-PGF)"/>
            <person name="Walter F."/>
            <person name="Albersmeier A."/>
            <person name="Kalinowski J."/>
            <person name="Ruckert C."/>
        </authorList>
    </citation>
    <scope>NUCLEOTIDE SEQUENCE</scope>
    <source>
        <strain evidence="10">JCM 31740</strain>
    </source>
</reference>
<reference evidence="10" key="4">
    <citation type="submission" date="2020-09" db="EMBL/GenBank/DDBJ databases">
        <authorList>
            <person name="Sun Q."/>
            <person name="Ohkuma M."/>
        </authorList>
    </citation>
    <scope>NUCLEOTIDE SEQUENCE</scope>
    <source>
        <strain evidence="10">JCM 31740</strain>
    </source>
</reference>
<evidence type="ECO:0000256" key="5">
    <source>
        <dbReference type="ARBA" id="ARBA00023002"/>
    </source>
</evidence>
<dbReference type="GeneID" id="38667617"/>
<evidence type="ECO:0000256" key="2">
    <source>
        <dbReference type="ARBA" id="ARBA00009130"/>
    </source>
</evidence>
<dbReference type="Pfam" id="PF07992">
    <property type="entry name" value="Pyr_redox_2"/>
    <property type="match status" value="1"/>
</dbReference>
<evidence type="ECO:0000256" key="3">
    <source>
        <dbReference type="ARBA" id="ARBA00022630"/>
    </source>
</evidence>
<dbReference type="Pfam" id="PF02852">
    <property type="entry name" value="Pyr_redox_dim"/>
    <property type="match status" value="1"/>
</dbReference>
<dbReference type="GO" id="GO:0016491">
    <property type="term" value="F:oxidoreductase activity"/>
    <property type="evidence" value="ECO:0007669"/>
    <property type="project" value="UniProtKB-KW"/>
</dbReference>
<evidence type="ECO:0000313" key="9">
    <source>
        <dbReference type="EMBL" id="BBD73767.1"/>
    </source>
</evidence>
<dbReference type="PRINTS" id="PR00411">
    <property type="entry name" value="PNDRDTASEI"/>
</dbReference>
<dbReference type="AlphaFoldDB" id="A0A348B6G5"/>
<evidence type="ECO:0000259" key="7">
    <source>
        <dbReference type="Pfam" id="PF02852"/>
    </source>
</evidence>
<dbReference type="PANTHER" id="PTHR43429">
    <property type="entry name" value="PYRIDINE NUCLEOTIDE-DISULFIDE OXIDOREDUCTASE DOMAIN-CONTAINING"/>
    <property type="match status" value="1"/>
</dbReference>
<dbReference type="SUPFAM" id="SSF55424">
    <property type="entry name" value="FAD/NAD-linked reductases, dimerisation (C-terminal) domain"/>
    <property type="match status" value="1"/>
</dbReference>
<evidence type="ECO:0000313" key="11">
    <source>
        <dbReference type="Proteomes" id="UP000276741"/>
    </source>
</evidence>
<dbReference type="Gene3D" id="3.50.50.60">
    <property type="entry name" value="FAD/NAD(P)-binding domain"/>
    <property type="match status" value="2"/>
</dbReference>
<dbReference type="InterPro" id="IPR036188">
    <property type="entry name" value="FAD/NAD-bd_sf"/>
</dbReference>
<dbReference type="InterPro" id="IPR004099">
    <property type="entry name" value="Pyr_nucl-diS_OxRdtase_dimer"/>
</dbReference>
<protein>
    <submittedName>
        <fullName evidence="9">CoA-disulfide reductase</fullName>
    </submittedName>
</protein>
<evidence type="ECO:0000256" key="6">
    <source>
        <dbReference type="ARBA" id="ARBA00023284"/>
    </source>
</evidence>
<proteinExistence type="inferred from homology"/>
<reference evidence="11" key="2">
    <citation type="submission" date="2018-04" db="EMBL/GenBank/DDBJ databases">
        <title>Complete genome sequence of Sulfodiicoccus acidiphilus strain HS-1.</title>
        <authorList>
            <person name="Sakai H.D."/>
            <person name="Kurosawa N."/>
        </authorList>
    </citation>
    <scope>NUCLEOTIDE SEQUENCE [LARGE SCALE GENOMIC DNA]</scope>
    <source>
        <strain evidence="11">HS-1</strain>
    </source>
</reference>
<dbReference type="PRINTS" id="PR00368">
    <property type="entry name" value="FADPNR"/>
</dbReference>
<name>A0A348B6G5_9CREN</name>
<comment type="similarity">
    <text evidence="2">Belongs to the class-III pyridine nucleotide-disulfide oxidoreductase family.</text>
</comment>
<evidence type="ECO:0000259" key="8">
    <source>
        <dbReference type="Pfam" id="PF07992"/>
    </source>
</evidence>
<dbReference type="InterPro" id="IPR023753">
    <property type="entry name" value="FAD/NAD-binding_dom"/>
</dbReference>
<keyword evidence="11" id="KW-1185">Reference proteome</keyword>
<sequence length="439" mass="47594">MSLRKVVVLGGGAAGMSAASRVRKLLPNTEVEVFERTYMVSHAPCAVPYFVEGLFSDTSLFMTYTPQFFEEKRKIKVNVGTEVEELDLKNRTVKVRKEGYARSVEYDTLIVALGARPKMPFRGLRVFAAHHPFHAMELREALWAASTVAVVGAGILGLEMAEALVERGKKVYLIHRGKYPLSRTVDQEIGEVIGQRVRESGVDFRPGEALKSVDEEGKIVVTDGGKYRVDATVLAVGVEPDVTLVKGKLPIGPTGALVVDQHMRTAHPDVYGAGDVAESKNLITGAPDWQPFAPVANKMGYVAGSNVGGMEMVFPGTVGTVVTKFKDLVIAKVGLTELEAKRAGLRTITSFVKAKTRARYYPGGKDIFVKLVAAEDGRVLGAQVAGGEEVLGRVNTVAAALEARMTVEQLFFVEMGYLPAVSVVWDPIVIAARQIMESR</sequence>
<gene>
    <name evidence="10" type="ORF">GCM10007116_14720</name>
    <name evidence="9" type="ORF">HS1genome_2156</name>
</gene>
<dbReference type="InterPro" id="IPR050260">
    <property type="entry name" value="FAD-bd_OxRdtase"/>
</dbReference>
<feature type="domain" description="FAD/NAD(P)-binding" evidence="8">
    <location>
        <begin position="5"/>
        <end position="283"/>
    </location>
</feature>
<evidence type="ECO:0000313" key="10">
    <source>
        <dbReference type="EMBL" id="GGT98199.1"/>
    </source>
</evidence>
<accession>A0A348B6G5</accession>
<feature type="domain" description="Pyridine nucleotide-disulphide oxidoreductase dimerisation" evidence="7">
    <location>
        <begin position="323"/>
        <end position="425"/>
    </location>
</feature>
<comment type="cofactor">
    <cofactor evidence="1">
        <name>FAD</name>
        <dbReference type="ChEBI" id="CHEBI:57692"/>
    </cofactor>
</comment>
<evidence type="ECO:0000256" key="4">
    <source>
        <dbReference type="ARBA" id="ARBA00022827"/>
    </source>
</evidence>
<keyword evidence="4" id="KW-0274">FAD</keyword>
<dbReference type="EMBL" id="AP018553">
    <property type="protein sequence ID" value="BBD73767.1"/>
    <property type="molecule type" value="Genomic_DNA"/>
</dbReference>
<dbReference type="EMBL" id="BMQS01000012">
    <property type="protein sequence ID" value="GGT98199.1"/>
    <property type="molecule type" value="Genomic_DNA"/>
</dbReference>
<dbReference type="SUPFAM" id="SSF51905">
    <property type="entry name" value="FAD/NAD(P)-binding domain"/>
    <property type="match status" value="1"/>
</dbReference>
<dbReference type="PANTHER" id="PTHR43429:SF1">
    <property type="entry name" value="NAD(P)H SULFUR OXIDOREDUCTASE (COA-DEPENDENT)"/>
    <property type="match status" value="1"/>
</dbReference>
<evidence type="ECO:0000256" key="1">
    <source>
        <dbReference type="ARBA" id="ARBA00001974"/>
    </source>
</evidence>
<dbReference type="OrthoDB" id="27922at2157"/>
<keyword evidence="5" id="KW-0560">Oxidoreductase</keyword>
<keyword evidence="6" id="KW-0676">Redox-active center</keyword>
<reference evidence="9" key="3">
    <citation type="journal article" date="2019" name="BMC Res. Notes">
        <title>Complete genome sequence of the Sulfodiicoccus acidiphilus strain HS-1T, the first crenarchaeon that lacks polB3, isolated from an acidic hot spring in Ohwaku-dani, Hakone, Japan.</title>
        <authorList>
            <person name="Sakai H.D."/>
            <person name="Kurosawa N."/>
        </authorList>
    </citation>
    <scope>NUCLEOTIDE SEQUENCE</scope>
    <source>
        <strain evidence="9">HS-1</strain>
    </source>
</reference>
<dbReference type="InterPro" id="IPR016156">
    <property type="entry name" value="FAD/NAD-linked_Rdtase_dimer_sf"/>
</dbReference>
<dbReference type="Proteomes" id="UP000616143">
    <property type="component" value="Unassembled WGS sequence"/>
</dbReference>
<dbReference type="RefSeq" id="WP_126451038.1">
    <property type="nucleotide sequence ID" value="NZ_AP018553.1"/>
</dbReference>